<name>A0A5I0CSN4_SALET</name>
<reference evidence="1" key="1">
    <citation type="submission" date="2018-06" db="EMBL/GenBank/DDBJ databases">
        <authorList>
            <person name="Ashton P.M."/>
            <person name="Dallman T."/>
            <person name="Nair S."/>
            <person name="De Pinna E."/>
            <person name="Peters T."/>
            <person name="Grant K."/>
        </authorList>
    </citation>
    <scope>NUCLEOTIDE SEQUENCE</scope>
    <source>
        <strain evidence="1">458084</strain>
    </source>
</reference>
<evidence type="ECO:0000313" key="1">
    <source>
        <dbReference type="EMBL" id="EBV0634379.1"/>
    </source>
</evidence>
<organism evidence="1">
    <name type="scientific">Salmonella enterica subsp. enterica serovar Ouagadougou</name>
    <dbReference type="NCBI Taxonomy" id="2564899"/>
    <lineage>
        <taxon>Bacteria</taxon>
        <taxon>Pseudomonadati</taxon>
        <taxon>Pseudomonadota</taxon>
        <taxon>Gammaproteobacteria</taxon>
        <taxon>Enterobacterales</taxon>
        <taxon>Enterobacteriaceae</taxon>
        <taxon>Salmonella</taxon>
    </lineage>
</organism>
<dbReference type="AlphaFoldDB" id="A0A5I0CSN4"/>
<protein>
    <submittedName>
        <fullName evidence="1">Uncharacterized protein</fullName>
    </submittedName>
</protein>
<gene>
    <name evidence="1" type="ORF">DNM41_05350</name>
</gene>
<accession>A0A5I0CSN4</accession>
<dbReference type="InterPro" id="IPR043502">
    <property type="entry name" value="DNA/RNA_pol_sf"/>
</dbReference>
<comment type="caution">
    <text evidence="1">The sequence shown here is derived from an EMBL/GenBank/DDBJ whole genome shotgun (WGS) entry which is preliminary data.</text>
</comment>
<proteinExistence type="predicted"/>
<dbReference type="SUPFAM" id="SSF56672">
    <property type="entry name" value="DNA/RNA polymerases"/>
    <property type="match status" value="1"/>
</dbReference>
<dbReference type="EMBL" id="AAHEBA010000003">
    <property type="protein sequence ID" value="EBV0634379.1"/>
    <property type="molecule type" value="Genomic_DNA"/>
</dbReference>
<sequence length="604" mass="69973">MDKFTCGSHHVKIAPLWANAKSENSQRIFSHNPDKDTTVPFFPIGVDALQVFDGQHTYNLFTFLSQFKNPTPIITLTIKEKQLIISSGISKVGGIVCFEEIYPFFKDINFVNNAYQNYIFLLHKIKCISNLNIKGGATDYWSRKYMHKVARKIKKCSLLDASFAHASSLAYQEAFKLIEARPDRKVIALDFNSMYASCMAGEFADPANLVHQEINKYHSDNNVLPCGIYRVLLSNPINTFIREYHALKYCFLNKKYPFNLKENHSVETLLHSNEITYYAIHFSNIFIFEGIFSMKSISHPLLKDVRRTYAQRLHYKRQGNYIQERLCKLQLATMYGSVKRRRYHTATFNSVDKAMHFLQENFGLECPDVIQPIDFFKFISDGNHFTIKVDNEIKIRYLTHHANTIIFGLYSQVIANARVKMMQAIEFLKKYPDLELCYCNIDSMHVSIPADSIDDFYSYAAPLIGEDIGMLKIEMQADCGYWYEPGRYWLIRDNAVVLFKNQGLNSPYSNNPFQDGCSYYKKYHEDGYSIPVKCHNNIVGMLTYTKKLTLKDEPKNISFSRYEIDDIASFSNIQESILDEIEKSANFKIKLFETLSACYKTVLK</sequence>